<dbReference type="PANTHER" id="PTHR23404">
    <property type="entry name" value="MOLYBDOPTERIN SYNTHASE RELATED"/>
    <property type="match status" value="1"/>
</dbReference>
<reference evidence="1 2" key="1">
    <citation type="submission" date="2018-09" db="EMBL/GenBank/DDBJ databases">
        <title>Genome sequencing of strain 1JSPR-7.</title>
        <authorList>
            <person name="Heo J."/>
            <person name="Kim S.-J."/>
            <person name="Kwon S.-W."/>
        </authorList>
    </citation>
    <scope>NUCLEOTIDE SEQUENCE [LARGE SCALE GENOMIC DNA]</scope>
    <source>
        <strain evidence="1 2">1JSPR-7</strain>
    </source>
</reference>
<dbReference type="InterPro" id="IPR003448">
    <property type="entry name" value="Mopterin_biosynth_MoaE"/>
</dbReference>
<dbReference type="Proteomes" id="UP000269374">
    <property type="component" value="Chromosome"/>
</dbReference>
<evidence type="ECO:0000313" key="1">
    <source>
        <dbReference type="EMBL" id="AYG01554.1"/>
    </source>
</evidence>
<evidence type="ECO:0000313" key="2">
    <source>
        <dbReference type="Proteomes" id="UP000269374"/>
    </source>
</evidence>
<dbReference type="EMBL" id="CP032627">
    <property type="protein sequence ID" value="AYG01554.1"/>
    <property type="molecule type" value="Genomic_DNA"/>
</dbReference>
<name>A0A387BH19_9LACT</name>
<dbReference type="SUPFAM" id="SSF54690">
    <property type="entry name" value="Molybdopterin synthase subunit MoaE"/>
    <property type="match status" value="1"/>
</dbReference>
<sequence>MAYIKLQNEPIDVAGLYAQLKSPEYGGIGVFVGTIRNLTDFDEESKGGARTEYTDFIEYTAYEAMAIKELKKLAAPIEMMGNRVIIVHRIGHLEVEDEAVFIGVASVHRKQALEGCHQIIDQLKKTVPIWKKEVDGDTERWGK</sequence>
<proteinExistence type="predicted"/>
<protein>
    <submittedName>
        <fullName evidence="1">Molybdenum cofactor biosynthesis protein MoaE</fullName>
    </submittedName>
</protein>
<dbReference type="GO" id="GO:0006777">
    <property type="term" value="P:Mo-molybdopterin cofactor biosynthetic process"/>
    <property type="evidence" value="ECO:0007669"/>
    <property type="project" value="InterPro"/>
</dbReference>
<dbReference type="OrthoDB" id="9803224at2"/>
<accession>A0A387BH19</accession>
<dbReference type="Gene3D" id="3.90.1170.40">
    <property type="entry name" value="Molybdopterin biosynthesis MoaE subunit"/>
    <property type="match status" value="1"/>
</dbReference>
<dbReference type="Pfam" id="PF02391">
    <property type="entry name" value="MoaE"/>
    <property type="match status" value="1"/>
</dbReference>
<organism evidence="1 2">
    <name type="scientific">Lactococcus allomyrinae</name>
    <dbReference type="NCBI Taxonomy" id="2419773"/>
    <lineage>
        <taxon>Bacteria</taxon>
        <taxon>Bacillati</taxon>
        <taxon>Bacillota</taxon>
        <taxon>Bacilli</taxon>
        <taxon>Lactobacillales</taxon>
        <taxon>Streptococcaceae</taxon>
        <taxon>Lactococcus</taxon>
    </lineage>
</organism>
<dbReference type="InterPro" id="IPR036563">
    <property type="entry name" value="MoaE_sf"/>
</dbReference>
<dbReference type="RefSeq" id="WP_120772924.1">
    <property type="nucleotide sequence ID" value="NZ_CP032627.1"/>
</dbReference>
<gene>
    <name evidence="1" type="ORF">D7I46_11065</name>
</gene>
<keyword evidence="2" id="KW-1185">Reference proteome</keyword>
<dbReference type="AlphaFoldDB" id="A0A387BH19"/>
<dbReference type="KEGG" id="lact:D7I46_11065"/>
<dbReference type="CDD" id="cd00756">
    <property type="entry name" value="MoaE"/>
    <property type="match status" value="1"/>
</dbReference>